<evidence type="ECO:0000256" key="2">
    <source>
        <dbReference type="ARBA" id="ARBA00022729"/>
    </source>
</evidence>
<keyword evidence="2 6" id="KW-0732">Signal</keyword>
<feature type="transmembrane region" description="Helical" evidence="5">
    <location>
        <begin position="510"/>
        <end position="534"/>
    </location>
</feature>
<evidence type="ECO:0000256" key="3">
    <source>
        <dbReference type="ARBA" id="ARBA00022737"/>
    </source>
</evidence>
<keyword evidence="5" id="KW-0472">Membrane</keyword>
<keyword evidence="5" id="KW-1133">Transmembrane helix</keyword>
<name>A0AAD4N8Z7_9BILA</name>
<protein>
    <submittedName>
        <fullName evidence="7">Leucine rich repeat domain-containing protein</fullName>
    </submittedName>
</protein>
<dbReference type="PROSITE" id="PS51450">
    <property type="entry name" value="LRR"/>
    <property type="match status" value="5"/>
</dbReference>
<dbReference type="EMBL" id="JAKKPZ010000011">
    <property type="protein sequence ID" value="KAI1715543.1"/>
    <property type="molecule type" value="Genomic_DNA"/>
</dbReference>
<dbReference type="Gene3D" id="3.80.10.10">
    <property type="entry name" value="Ribonuclease Inhibitor"/>
    <property type="match status" value="3"/>
</dbReference>
<organism evidence="7 8">
    <name type="scientific">Ditylenchus destructor</name>
    <dbReference type="NCBI Taxonomy" id="166010"/>
    <lineage>
        <taxon>Eukaryota</taxon>
        <taxon>Metazoa</taxon>
        <taxon>Ecdysozoa</taxon>
        <taxon>Nematoda</taxon>
        <taxon>Chromadorea</taxon>
        <taxon>Rhabditida</taxon>
        <taxon>Tylenchina</taxon>
        <taxon>Tylenchomorpha</taxon>
        <taxon>Sphaerularioidea</taxon>
        <taxon>Anguinidae</taxon>
        <taxon>Anguininae</taxon>
        <taxon>Ditylenchus</taxon>
    </lineage>
</organism>
<evidence type="ECO:0000256" key="4">
    <source>
        <dbReference type="SAM" id="MobiDB-lite"/>
    </source>
</evidence>
<keyword evidence="3" id="KW-0677">Repeat</keyword>
<dbReference type="InterPro" id="IPR003591">
    <property type="entry name" value="Leu-rich_rpt_typical-subtyp"/>
</dbReference>
<accession>A0AAD4N8Z7</accession>
<evidence type="ECO:0000256" key="6">
    <source>
        <dbReference type="SAM" id="SignalP"/>
    </source>
</evidence>
<feature type="region of interest" description="Disordered" evidence="4">
    <location>
        <begin position="581"/>
        <end position="606"/>
    </location>
</feature>
<dbReference type="FunFam" id="3.80.10.10:FF:001164">
    <property type="entry name" value="GH01279p"/>
    <property type="match status" value="1"/>
</dbReference>
<dbReference type="PRINTS" id="PR00019">
    <property type="entry name" value="LEURICHRPT"/>
</dbReference>
<evidence type="ECO:0000313" key="7">
    <source>
        <dbReference type="EMBL" id="KAI1715543.1"/>
    </source>
</evidence>
<dbReference type="InterPro" id="IPR032675">
    <property type="entry name" value="LRR_dom_sf"/>
</dbReference>
<sequence>MKLRTIIFILLLAGSAFADQCEEIDSIFLNVSDTVVQPACRCFLNQHGAGLTTENKYEESVWIGCSGQKMPSVFRALNSLNETTVSKLLIWDSAMSIFPAGMFSKILPESLDVSASSVSIFRKGAFSKIGSRLKHLKLNKNIMKSIDKAIFQEVPELTELDLSENKISHIPERCFETLPKLQTLSLAGNQLTNINSNTFSGLTSLRILDLSDNIIEKIEKNAFVGLDNLEILHLENNNVTTIDSSVFDGLKNLKLLDLGSNSLLKPEIKNLPNLRTLLLNNNHITSMRDVLSGLPNLQALVLDRNSIKHIGNEDLKGLRESTQLNSLSLVENKLSKIESNAFVGFTSLITLSLQDNQLATLRGSENSDISLLHSLTNLRHLFLSQNIFQSITDDLAGLTNLETLALDHNQLRQLDADALKDMKLSKLFLNSNKFYYLPEGLFQYIDKTKLQAIDVSDNTWECICNQEWLGEWLKSIGDANMGELPCLSKKCRNGTMIISPSVLPSISASWMLYLAVLFTIVTLMSLVVIGCLLVQENRRNYMFFTGAGGLTSLKRTPSDMVRLIPDLSFPNPVVSILSNDCAKSGKGSTTSTPPPEPPIIRPEGTERKRVRFNGV</sequence>
<proteinExistence type="predicted"/>
<keyword evidence="1" id="KW-0433">Leucine-rich repeat</keyword>
<keyword evidence="5" id="KW-0812">Transmembrane</keyword>
<dbReference type="Pfam" id="PF13855">
    <property type="entry name" value="LRR_8"/>
    <property type="match status" value="3"/>
</dbReference>
<evidence type="ECO:0000313" key="8">
    <source>
        <dbReference type="Proteomes" id="UP001201812"/>
    </source>
</evidence>
<dbReference type="AlphaFoldDB" id="A0AAD4N8Z7"/>
<evidence type="ECO:0000256" key="1">
    <source>
        <dbReference type="ARBA" id="ARBA00022614"/>
    </source>
</evidence>
<dbReference type="InterPro" id="IPR001611">
    <property type="entry name" value="Leu-rich_rpt"/>
</dbReference>
<dbReference type="PANTHER" id="PTHR24366:SF161">
    <property type="entry name" value="TIR DOMAIN-CONTAINING PROTEIN"/>
    <property type="match status" value="1"/>
</dbReference>
<dbReference type="SMART" id="SM00365">
    <property type="entry name" value="LRR_SD22"/>
    <property type="match status" value="7"/>
</dbReference>
<dbReference type="SUPFAM" id="SSF52058">
    <property type="entry name" value="L domain-like"/>
    <property type="match status" value="1"/>
</dbReference>
<feature type="signal peptide" evidence="6">
    <location>
        <begin position="1"/>
        <end position="18"/>
    </location>
</feature>
<comment type="caution">
    <text evidence="7">The sequence shown here is derived from an EMBL/GenBank/DDBJ whole genome shotgun (WGS) entry which is preliminary data.</text>
</comment>
<reference evidence="7" key="1">
    <citation type="submission" date="2022-01" db="EMBL/GenBank/DDBJ databases">
        <title>Genome Sequence Resource for Two Populations of Ditylenchus destructor, the Migratory Endoparasitic Phytonematode.</title>
        <authorList>
            <person name="Zhang H."/>
            <person name="Lin R."/>
            <person name="Xie B."/>
        </authorList>
    </citation>
    <scope>NUCLEOTIDE SEQUENCE</scope>
    <source>
        <strain evidence="7">BazhouSP</strain>
    </source>
</reference>
<dbReference type="PANTHER" id="PTHR24366">
    <property type="entry name" value="IG(IMMUNOGLOBULIN) AND LRR(LEUCINE RICH REPEAT) DOMAINS"/>
    <property type="match status" value="1"/>
</dbReference>
<feature type="chain" id="PRO_5042262609" evidence="6">
    <location>
        <begin position="19"/>
        <end position="615"/>
    </location>
</feature>
<gene>
    <name evidence="7" type="ORF">DdX_07861</name>
</gene>
<dbReference type="SMART" id="SM00369">
    <property type="entry name" value="LRR_TYP"/>
    <property type="match status" value="11"/>
</dbReference>
<dbReference type="Proteomes" id="UP001201812">
    <property type="component" value="Unassembled WGS sequence"/>
</dbReference>
<evidence type="ECO:0000256" key="5">
    <source>
        <dbReference type="SAM" id="Phobius"/>
    </source>
</evidence>
<keyword evidence="8" id="KW-1185">Reference proteome</keyword>